<evidence type="ECO:0000256" key="1">
    <source>
        <dbReference type="SAM" id="MobiDB-lite"/>
    </source>
</evidence>
<dbReference type="VEuPathDB" id="VectorBase:PHUM345360"/>
<dbReference type="CDD" id="cd00136">
    <property type="entry name" value="PDZ_canonical"/>
    <property type="match status" value="1"/>
</dbReference>
<dbReference type="InterPro" id="IPR036034">
    <property type="entry name" value="PDZ_sf"/>
</dbReference>
<reference evidence="4" key="3">
    <citation type="submission" date="2020-05" db="UniProtKB">
        <authorList>
            <consortium name="EnsemblMetazoa"/>
        </authorList>
    </citation>
    <scope>IDENTIFICATION</scope>
    <source>
        <strain evidence="4">USDA</strain>
    </source>
</reference>
<dbReference type="EMBL" id="DS235350">
    <property type="protein sequence ID" value="EEB15042.1"/>
    <property type="molecule type" value="Genomic_DNA"/>
</dbReference>
<dbReference type="Pfam" id="PF00595">
    <property type="entry name" value="PDZ"/>
    <property type="match status" value="2"/>
</dbReference>
<dbReference type="AlphaFoldDB" id="E0VNT6"/>
<dbReference type="Proteomes" id="UP000009046">
    <property type="component" value="Unassembled WGS sequence"/>
</dbReference>
<keyword evidence="5" id="KW-1185">Reference proteome</keyword>
<feature type="region of interest" description="Disordered" evidence="1">
    <location>
        <begin position="342"/>
        <end position="395"/>
    </location>
</feature>
<dbReference type="PROSITE" id="PS50106">
    <property type="entry name" value="PDZ"/>
    <property type="match status" value="2"/>
</dbReference>
<feature type="compositionally biased region" description="Gly residues" evidence="1">
    <location>
        <begin position="741"/>
        <end position="754"/>
    </location>
</feature>
<feature type="region of interest" description="Disordered" evidence="1">
    <location>
        <begin position="90"/>
        <end position="129"/>
    </location>
</feature>
<feature type="compositionally biased region" description="Gly residues" evidence="1">
    <location>
        <begin position="33"/>
        <end position="43"/>
    </location>
</feature>
<reference evidence="3" key="2">
    <citation type="submission" date="2007-04" db="EMBL/GenBank/DDBJ databases">
        <title>The genome of the human body louse.</title>
        <authorList>
            <consortium name="The Human Body Louse Genome Consortium"/>
            <person name="Kirkness E."/>
            <person name="Walenz B."/>
            <person name="Hass B."/>
            <person name="Bruggner R."/>
            <person name="Strausberg R."/>
        </authorList>
    </citation>
    <scope>NUCLEOTIDE SEQUENCE</scope>
    <source>
        <strain evidence="3">USDA</strain>
    </source>
</reference>
<feature type="compositionally biased region" description="Polar residues" evidence="1">
    <location>
        <begin position="242"/>
        <end position="256"/>
    </location>
</feature>
<dbReference type="eggNOG" id="KOG3528">
    <property type="taxonomic scope" value="Eukaryota"/>
</dbReference>
<proteinExistence type="predicted"/>
<accession>E0VNT6</accession>
<dbReference type="Gene3D" id="2.30.42.10">
    <property type="match status" value="2"/>
</dbReference>
<dbReference type="HOGENOM" id="CLU_332100_0_0_1"/>
<feature type="domain" description="PDZ" evidence="2">
    <location>
        <begin position="524"/>
        <end position="609"/>
    </location>
</feature>
<dbReference type="OrthoDB" id="6022711at2759"/>
<dbReference type="CDD" id="cd06759">
    <property type="entry name" value="PDZ3_PDZD2-PDZ1_hPro-IL-16-like"/>
    <property type="match status" value="1"/>
</dbReference>
<dbReference type="SUPFAM" id="SSF50156">
    <property type="entry name" value="PDZ domain-like"/>
    <property type="match status" value="2"/>
</dbReference>
<dbReference type="PANTHER" id="PTHR11324">
    <property type="entry name" value="IL16-RELATED"/>
    <property type="match status" value="1"/>
</dbReference>
<feature type="compositionally biased region" description="Polar residues" evidence="1">
    <location>
        <begin position="372"/>
        <end position="384"/>
    </location>
</feature>
<evidence type="ECO:0000313" key="4">
    <source>
        <dbReference type="EnsemblMetazoa" id="PHUM345360-PA"/>
    </source>
</evidence>
<dbReference type="InParanoid" id="E0VNT6"/>
<feature type="compositionally biased region" description="Basic and acidic residues" evidence="1">
    <location>
        <begin position="625"/>
        <end position="637"/>
    </location>
</feature>
<feature type="region of interest" description="Disordered" evidence="1">
    <location>
        <begin position="672"/>
        <end position="696"/>
    </location>
</feature>
<dbReference type="PANTHER" id="PTHR11324:SF16">
    <property type="entry name" value="PDZ DOMAIN-CONTAINING PROTEIN 2"/>
    <property type="match status" value="1"/>
</dbReference>
<feature type="compositionally biased region" description="Polar residues" evidence="1">
    <location>
        <begin position="109"/>
        <end position="119"/>
    </location>
</feature>
<feature type="domain" description="PDZ" evidence="2">
    <location>
        <begin position="768"/>
        <end position="842"/>
    </location>
</feature>
<evidence type="ECO:0000313" key="5">
    <source>
        <dbReference type="Proteomes" id="UP000009046"/>
    </source>
</evidence>
<dbReference type="EMBL" id="AAZO01004021">
    <property type="status" value="NOT_ANNOTATED_CDS"/>
    <property type="molecule type" value="Genomic_DNA"/>
</dbReference>
<dbReference type="SMART" id="SM00228">
    <property type="entry name" value="PDZ"/>
    <property type="match status" value="2"/>
</dbReference>
<gene>
    <name evidence="4" type="primary">8231867</name>
    <name evidence="3" type="ORF">Phum_PHUM345360</name>
</gene>
<dbReference type="OMA" id="CDEDTFA"/>
<organism>
    <name type="scientific">Pediculus humanus subsp. corporis</name>
    <name type="common">Body louse</name>
    <dbReference type="NCBI Taxonomy" id="121224"/>
    <lineage>
        <taxon>Eukaryota</taxon>
        <taxon>Metazoa</taxon>
        <taxon>Ecdysozoa</taxon>
        <taxon>Arthropoda</taxon>
        <taxon>Hexapoda</taxon>
        <taxon>Insecta</taxon>
        <taxon>Pterygota</taxon>
        <taxon>Neoptera</taxon>
        <taxon>Paraneoptera</taxon>
        <taxon>Psocodea</taxon>
        <taxon>Troctomorpha</taxon>
        <taxon>Phthiraptera</taxon>
        <taxon>Anoplura</taxon>
        <taxon>Pediculidae</taxon>
        <taxon>Pediculus</taxon>
    </lineage>
</organism>
<dbReference type="RefSeq" id="XP_002427780.1">
    <property type="nucleotide sequence ID" value="XM_002427735.1"/>
</dbReference>
<evidence type="ECO:0000259" key="2">
    <source>
        <dbReference type="PROSITE" id="PS50106"/>
    </source>
</evidence>
<evidence type="ECO:0000313" key="3">
    <source>
        <dbReference type="EMBL" id="EEB15042.1"/>
    </source>
</evidence>
<dbReference type="InterPro" id="IPR001478">
    <property type="entry name" value="PDZ"/>
</dbReference>
<dbReference type="KEGG" id="phu:Phum_PHUM345360"/>
<sequence>MGSRRRCSDPNPQLVSLQHISDATVNDDDYGDVDGGGGGGGGVKIRSGQSSPIILGNGTCTPILSSPKAVRKGLSTWGKKVGRKWDQLKRSDSSEVLSVSPGRRRRWSPSKSSLPPTGQSSSLKSRKVSRVESLRHLFARGVLDKHGTHGKSPKSTWRKEEWRKNIADLYGSNQPLFDDPNEIRLKKLLTMFQNSEKSELLHKQLIEYVFRQKSEQNVTGGRDDGNGFLRFDDLPLRKSTSESDVSELNNKTQMTGSRPRKLDVLTEENPIGTPKSKRSNKRLGDRLASTSVDDIFTASEESPYNIQTVTPSKTNVSPSAHFSVDELCMFLNNILAKCDESGYDSDSTRNGSDSPRDSITSTKSDQKRNVTRHNNNTNKSSFSESDGYVKNSDGKLLKNERISGVTLKEKNKRSSNHNINDVGTEEKFSFIRRRSPKLSFSEHRNKYTNSVHFPKEENKNGDAGGIIDDSKLCEKCKSEPIEKCDDNNSVKITSLYQRFLRNRNYFPKSGGGGGGEKSEKEFKTIRFYKEEYEEMGIFIEKKDSNAKTSNCVVTQIENGGLADRDGRIKIGDELIKVNGKRLRGVSLGEAKVILKNVGKEVELVIARNPTSEDSERKNHKGNNYETEKKTDRKDSHGGNRKISLSDLLVNRSSVNSSSKEISRNFGSKLKSDNNKFDSEMIMPKTKPPPIVTRSDKNHETKFDKDKTMTGMLKFSYNFDAVTPRSQRENTLPPSSFSATGGMKGSEGGGGGGGTLPRRPKSLTLSFLTVTFVKGPGKKSLGFSIVGGKDSPKGNIGIFVKTIFQSGQASEDGKLKEGDEILAVNGTPLQGMTHAEAINMFKNVKSGEVMLHVGRRDPLQRR</sequence>
<protein>
    <submittedName>
        <fullName evidence="3 4">Pdz domain protein arc, putative</fullName>
    </submittedName>
</protein>
<dbReference type="EnsemblMetazoa" id="PHUM345360-RA">
    <property type="protein sequence ID" value="PHUM345360-PA"/>
    <property type="gene ID" value="PHUM345360"/>
</dbReference>
<feature type="region of interest" description="Disordered" evidence="1">
    <location>
        <begin position="608"/>
        <end position="644"/>
    </location>
</feature>
<dbReference type="GeneID" id="8231867"/>
<reference evidence="3" key="1">
    <citation type="submission" date="2007-04" db="EMBL/GenBank/DDBJ databases">
        <title>Annotation of Pediculus humanus corporis strain USDA.</title>
        <authorList>
            <person name="Kirkness E."/>
            <person name="Hannick L."/>
            <person name="Hass B."/>
            <person name="Bruggner R."/>
            <person name="Lawson D."/>
            <person name="Bidwell S."/>
            <person name="Joardar V."/>
            <person name="Caler E."/>
            <person name="Walenz B."/>
            <person name="Inman J."/>
            <person name="Schobel S."/>
            <person name="Galinsky K."/>
            <person name="Amedeo P."/>
            <person name="Strausberg R."/>
        </authorList>
    </citation>
    <scope>NUCLEOTIDE SEQUENCE</scope>
    <source>
        <strain evidence="3">USDA</strain>
    </source>
</reference>
<feature type="compositionally biased region" description="Polar residues" evidence="1">
    <location>
        <begin position="728"/>
        <end position="738"/>
    </location>
</feature>
<name>E0VNT6_PEDHC</name>
<feature type="compositionally biased region" description="Polar residues" evidence="1">
    <location>
        <begin position="344"/>
        <end position="363"/>
    </location>
</feature>
<feature type="region of interest" description="Disordered" evidence="1">
    <location>
        <begin position="25"/>
        <end position="52"/>
    </location>
</feature>
<feature type="region of interest" description="Disordered" evidence="1">
    <location>
        <begin position="240"/>
        <end position="286"/>
    </location>
</feature>
<feature type="region of interest" description="Disordered" evidence="1">
    <location>
        <begin position="723"/>
        <end position="758"/>
    </location>
</feature>
<dbReference type="CTD" id="8231867"/>